<dbReference type="InterPro" id="IPR009081">
    <property type="entry name" value="PP-bd_ACP"/>
</dbReference>
<feature type="active site" description="Proton donor; for dehydratase activity" evidence="9">
    <location>
        <position position="1203"/>
    </location>
</feature>
<comment type="caution">
    <text evidence="14">The sequence shown here is derived from an EMBL/GenBank/DDBJ whole genome shotgun (WGS) entry which is preliminary data.</text>
</comment>
<feature type="region of interest" description="Disordered" evidence="10">
    <location>
        <begin position="486"/>
        <end position="518"/>
    </location>
</feature>
<dbReference type="Pfam" id="PF23297">
    <property type="entry name" value="ACP_SdgA_C"/>
    <property type="match status" value="1"/>
</dbReference>
<dbReference type="SMART" id="SM00826">
    <property type="entry name" value="PKS_DH"/>
    <property type="match status" value="1"/>
</dbReference>
<dbReference type="InterPro" id="IPR049900">
    <property type="entry name" value="PKS_mFAS_DH"/>
</dbReference>
<dbReference type="Pfam" id="PF08240">
    <property type="entry name" value="ADH_N"/>
    <property type="match status" value="1"/>
</dbReference>
<dbReference type="Gene3D" id="3.10.129.110">
    <property type="entry name" value="Polyketide synthase dehydratase"/>
    <property type="match status" value="1"/>
</dbReference>
<dbReference type="Pfam" id="PF08659">
    <property type="entry name" value="KR"/>
    <property type="match status" value="1"/>
</dbReference>
<feature type="domain" description="PKS/mFAS DH" evidence="13">
    <location>
        <begin position="995"/>
        <end position="1287"/>
    </location>
</feature>
<dbReference type="Gene3D" id="3.40.50.720">
    <property type="entry name" value="NAD(P)-binding Rossmann-like Domain"/>
    <property type="match status" value="1"/>
</dbReference>
<dbReference type="FunFam" id="3.40.50.720:FF:000209">
    <property type="entry name" value="Polyketide synthase Pks12"/>
    <property type="match status" value="1"/>
</dbReference>
<evidence type="ECO:0000256" key="6">
    <source>
        <dbReference type="ARBA" id="ARBA00023002"/>
    </source>
</evidence>
<dbReference type="InterPro" id="IPR014043">
    <property type="entry name" value="Acyl_transferase_dom"/>
</dbReference>
<evidence type="ECO:0000256" key="5">
    <source>
        <dbReference type="ARBA" id="ARBA00022857"/>
    </source>
</evidence>
<protein>
    <submittedName>
        <fullName evidence="14">Polyketide synthase</fullName>
    </submittedName>
</protein>
<dbReference type="Pfam" id="PF14765">
    <property type="entry name" value="PS-DH"/>
    <property type="match status" value="1"/>
</dbReference>
<dbReference type="SUPFAM" id="SSF50129">
    <property type="entry name" value="GroES-like"/>
    <property type="match status" value="1"/>
</dbReference>
<dbReference type="GO" id="GO:0004312">
    <property type="term" value="F:fatty acid synthase activity"/>
    <property type="evidence" value="ECO:0007669"/>
    <property type="project" value="TreeGrafter"/>
</dbReference>
<dbReference type="InterPro" id="IPR029063">
    <property type="entry name" value="SAM-dependent_MTases_sf"/>
</dbReference>
<dbReference type="SMART" id="SM00823">
    <property type="entry name" value="PKS_PP"/>
    <property type="match status" value="1"/>
</dbReference>
<reference evidence="14" key="1">
    <citation type="journal article" date="2021" name="Nat. Commun.">
        <title>Genetic determinants of endophytism in the Arabidopsis root mycobiome.</title>
        <authorList>
            <person name="Mesny F."/>
            <person name="Miyauchi S."/>
            <person name="Thiergart T."/>
            <person name="Pickel B."/>
            <person name="Atanasova L."/>
            <person name="Karlsson M."/>
            <person name="Huettel B."/>
            <person name="Barry K.W."/>
            <person name="Haridas S."/>
            <person name="Chen C."/>
            <person name="Bauer D."/>
            <person name="Andreopoulos W."/>
            <person name="Pangilinan J."/>
            <person name="LaButti K."/>
            <person name="Riley R."/>
            <person name="Lipzen A."/>
            <person name="Clum A."/>
            <person name="Drula E."/>
            <person name="Henrissat B."/>
            <person name="Kohler A."/>
            <person name="Grigoriev I.V."/>
            <person name="Martin F.M."/>
            <person name="Hacquard S."/>
        </authorList>
    </citation>
    <scope>NUCLEOTIDE SEQUENCE</scope>
    <source>
        <strain evidence="14">FSSC 5 MPI-SDFR-AT-0091</strain>
    </source>
</reference>
<dbReference type="InterPro" id="IPR018201">
    <property type="entry name" value="Ketoacyl_synth_AS"/>
</dbReference>
<dbReference type="InterPro" id="IPR016035">
    <property type="entry name" value="Acyl_Trfase/lysoPLipase"/>
</dbReference>
<name>A0A9P9G6C2_FUSSL</name>
<dbReference type="GO" id="GO:0004315">
    <property type="term" value="F:3-oxoacyl-[acyl-carrier-protein] synthase activity"/>
    <property type="evidence" value="ECO:0007669"/>
    <property type="project" value="InterPro"/>
</dbReference>
<dbReference type="CDD" id="cd05195">
    <property type="entry name" value="enoyl_red"/>
    <property type="match status" value="1"/>
</dbReference>
<feature type="active site" description="Proton acceptor; for dehydratase activity" evidence="9">
    <location>
        <position position="1026"/>
    </location>
</feature>
<dbReference type="InterPro" id="IPR013154">
    <property type="entry name" value="ADH-like_N"/>
</dbReference>
<dbReference type="SUPFAM" id="SSF53901">
    <property type="entry name" value="Thiolase-like"/>
    <property type="match status" value="1"/>
</dbReference>
<dbReference type="GO" id="GO:0016491">
    <property type="term" value="F:oxidoreductase activity"/>
    <property type="evidence" value="ECO:0007669"/>
    <property type="project" value="UniProtKB-KW"/>
</dbReference>
<dbReference type="SMART" id="SM00825">
    <property type="entry name" value="PKS_KS"/>
    <property type="match status" value="1"/>
</dbReference>
<evidence type="ECO:0000313" key="15">
    <source>
        <dbReference type="Proteomes" id="UP000736672"/>
    </source>
</evidence>
<dbReference type="OrthoDB" id="329835at2759"/>
<evidence type="ECO:0000259" key="11">
    <source>
        <dbReference type="PROSITE" id="PS50075"/>
    </source>
</evidence>
<dbReference type="InterPro" id="IPR036291">
    <property type="entry name" value="NAD(P)-bd_dom_sf"/>
</dbReference>
<evidence type="ECO:0000259" key="12">
    <source>
        <dbReference type="PROSITE" id="PS52004"/>
    </source>
</evidence>
<dbReference type="SUPFAM" id="SSF52151">
    <property type="entry name" value="FabD/lysophospholipase-like"/>
    <property type="match status" value="1"/>
</dbReference>
<dbReference type="SMART" id="SM00822">
    <property type="entry name" value="PKS_KR"/>
    <property type="match status" value="1"/>
</dbReference>
<accession>A0A9P9G6C2</accession>
<dbReference type="InterPro" id="IPR036736">
    <property type="entry name" value="ACP-like_sf"/>
</dbReference>
<dbReference type="InterPro" id="IPR006162">
    <property type="entry name" value="Ppantetheine_attach_site"/>
</dbReference>
<dbReference type="PROSITE" id="PS50075">
    <property type="entry name" value="CARRIER"/>
    <property type="match status" value="1"/>
</dbReference>
<dbReference type="GO" id="GO:0008270">
    <property type="term" value="F:zinc ion binding"/>
    <property type="evidence" value="ECO:0007669"/>
    <property type="project" value="InterPro"/>
</dbReference>
<dbReference type="Gene3D" id="1.10.1200.10">
    <property type="entry name" value="ACP-like"/>
    <property type="match status" value="1"/>
</dbReference>
<dbReference type="EMBL" id="JAGTJS010000030">
    <property type="protein sequence ID" value="KAH7232134.1"/>
    <property type="molecule type" value="Genomic_DNA"/>
</dbReference>
<sequence length="2574" mass="280865">MLFEQQAENIHRRMAPHQTSPPNGTASPEAGTPRYTYRPASPAPESPWADSAEGPELAKPMAIIGMAMRLPGSVHSGDDLWDLLSTKKSGLCDIPKNRFNADGFYDPARGPGTIPVKKGYFLHDVQIEEFDTNVFPIPKMELERLDPAQRQLLQVAYECIENAGGTSWRGSRTGCYIGEFGEDYADSSARESQQRGNLRYTGLADFAIANRVSYELDLRGPSMVVKTACSSSLVCLDLACKAIQSGECDSALVGGVSMLFSPATYISVTDLGVISPNGQCRSFDAGADGYARGEAVNMVMIKRLDHALRDKDPIRAVIRGTGVNTDGRTNGMLTPSSAVQADLIRHTYEVAGIDDLSQTAVVECHGTGTPVGDPIETEAVGRCFGEDGVIITSVKPSLGHAEAAAGLSSLIKCVLSLEHRQVLPNINFKTPNPDIPFEKYKLRVPTEVESWPQGRAERISINAFGIGGVNAHAIIESPAQFGIKKPANGVTSRGVHTNGDSVPNGSQKQREHGHRQDQSAYVNGDYINGTAVNGANGNEKYAEGGSNLLVFSAYSSESLDRQISAYRDFAATHEATSLKDLAYTLSSRRDHRPYRAYAIADDASGVQDASATVNAVVDGAPPPVGWIFTGQGAQWPEMGARLIDTHATFRNRIRKLDKYLQTLKLEPPVSIEAELRKTKEDSRVHRPEMGHLVCVAMQVALVDVLRSWNIVPDFVLGHSSGETAAAYACGAITAEAAVYAATRRGIGNASSQRKGSMAAVGLGRDEIQPFLLEGVNIACENSQSNVTLSGDTEQVESIVATLKAERPGVFARLLRVEKAYHSHHMHEYGPVYEEQLKPVVRSADPEIPFYSSVTGDRLTGEGQLGPSYWRANMENTVLFNPALRSALRDRPGKLVLIELGPHPALEGPVGQILRDLGRTDDIYLGTCIRGSECDRSLLHLAGKLYQQSIPMDLAAICPPGAVLTNLPHYAWSQDTTHWEESRVARGWRLREHPPHELLGSRVLETEGEPCWRKVMALEDALWLDGHEVNGQVVFPAAGYISMVGEALRQLTGDATFTVRNVRIMSGLVLSSDKPVELVTLLRSTTSGTSDDSEWYEFTITSFDGTAWVRNCHGEAMASSDKSFHLDSVSPAAGSFPRKLDRRDSYDILRRVGFNYTGEFEGMTDISVSPSSLQAHGVTSPGRRQVTDRSSRCATYSVHPAVIDQCFQLFTVALCRGLRRSNRRLAVPTFIEELVVSPSASSLSVTTKINRLDEVGSWTGDFVALAAEGPVVRLKGMKSVVLATPAQSEPPLSTELEWKPHSDFVGLEAGLHPRAPRKREWALLEELILLCNLDHLDQIKTDDSTASYLVKLLDWMRLVTDRYRSGKNLFVSAGAGLEHLDHDERVARIDFLMAQLADTQDVVFARAIHRLFIEAPSIFAGEGHPLHILMPDNVLSDFYDATSFDMADAVRLVANTNPHMRVLEVGAGTGSMTARLLRALTSSHGERLYSQYGYTDVSAGFMAVGKQRFAAVENIDYDVLDISKDPEEQGFKPGSYDLVIASNVLHATPTLDETLRNVYSLLKPSGRLFLEELTPDAMFVNYVMGFFYGWWLGAEDNRVEQPWVAPECWAEKLVAAGFQKPEAIVLDSDKPYQISAGIIASRGVRSTLPSKVAVLCHTADEPHAVEMISRLGAIGIDVETCLWGQPLPSCDIISVLELEKPLLHEMSEETFKTIIAYFQSHKARVIWVTEACQIDCANPEPAMMLGLARTVRNEYSLQMYTVELDKRTTTSRATEAIIDIWGRVSTPDLDPESMDHDHEYALVDGRILIPRFHWETMSGAFSGAARKEPRDVEVALKHLNMSTPGLLRTMKWIDGGVPAAPAKGEVLVEVKAVGLNFRDVILALGVVEGNPSGMGHEGSGVIRAVGPDVQDLSVGDRVMFIHDGCFTTQLTLSKDICVRLDDSTSFVQGAALPAVYATALAALVDVSRLQRGQSVLIHAACGGVGLAAIQIAQNIGAQIYCTVGSEPKRRYLEDTYNIPADHIFNSRDVTFLPEVMRATNGRGVDVVLNSLSGDLLHASWKCVAEFGLMVEIGKRDFQRRSKLAMEVFEANRSFVGLDIRGLSISRPQSAADLMRRCVDMIRSTAIQGPVACTTFPAAEIQDAYRYMQSAKHIGKIVIELPDDPRDLGAGAPPEGESTELEVSPRPKPSFRPDRSYLLVGGLGGLGRAVATWMVEHGARVLVFLSRSARESDDNRDFLNDLRSEGCAVMLVPGSVSKLEDVQRAVAIATADQPLGGLINMSMVLRDVTLNKMTYSDWTTAVEPKVKGTWNLHHATADCTSLEFFILFSSQNAQIGQWGQANYAAANTFLDAFAQYRHGHNLVASVIDVGLMGDVGFAAENRAILKKLGRIGMYILQETDLLDAINLALLKSQPMHETEDKKTGRYVTPGYVGIGLNTTTPMSAASTRVPWKRDPRMSIYHNMDSSSGDVSGEGSSKGSSLKVVLAAEPSEEKKTEIIARALAGTLGNFLIKDGSSFPLDKPLKMLGMDSLIAMEVRNWIRQNIGAETSTFSVLQSSSFMHLAGEIRAAMNAASEE</sequence>
<evidence type="ECO:0000256" key="9">
    <source>
        <dbReference type="PROSITE-ProRule" id="PRU01363"/>
    </source>
</evidence>
<proteinExistence type="predicted"/>
<dbReference type="InterPro" id="IPR001227">
    <property type="entry name" value="Ac_transferase_dom_sf"/>
</dbReference>
<dbReference type="InterPro" id="IPR049552">
    <property type="entry name" value="PKS_DH_N"/>
</dbReference>
<dbReference type="Pfam" id="PF00109">
    <property type="entry name" value="ketoacyl-synt"/>
    <property type="match status" value="1"/>
</dbReference>
<dbReference type="InterPro" id="IPR057326">
    <property type="entry name" value="KR_dom"/>
</dbReference>
<keyword evidence="3" id="KW-0489">Methyltransferase</keyword>
<dbReference type="GO" id="GO:0031177">
    <property type="term" value="F:phosphopantetheine binding"/>
    <property type="evidence" value="ECO:0007669"/>
    <property type="project" value="InterPro"/>
</dbReference>
<dbReference type="GO" id="GO:0044550">
    <property type="term" value="P:secondary metabolite biosynthetic process"/>
    <property type="evidence" value="ECO:0007669"/>
    <property type="project" value="TreeGrafter"/>
</dbReference>
<dbReference type="GO" id="GO:0032259">
    <property type="term" value="P:methylation"/>
    <property type="evidence" value="ECO:0007669"/>
    <property type="project" value="UniProtKB-KW"/>
</dbReference>
<dbReference type="InterPro" id="IPR020807">
    <property type="entry name" value="PKS_DH"/>
</dbReference>
<dbReference type="PROSITE" id="PS52019">
    <property type="entry name" value="PKS_MFAS_DH"/>
    <property type="match status" value="1"/>
</dbReference>
<dbReference type="InterPro" id="IPR020843">
    <property type="entry name" value="ER"/>
</dbReference>
<dbReference type="PROSITE" id="PS00059">
    <property type="entry name" value="ADH_ZINC"/>
    <property type="match status" value="1"/>
</dbReference>
<dbReference type="Pfam" id="PF16197">
    <property type="entry name" value="KAsynt_C_assoc"/>
    <property type="match status" value="1"/>
</dbReference>
<feature type="region of interest" description="Disordered" evidence="10">
    <location>
        <begin position="1"/>
        <end position="53"/>
    </location>
</feature>
<dbReference type="InterPro" id="IPR013217">
    <property type="entry name" value="Methyltransf_12"/>
</dbReference>
<keyword evidence="1" id="KW-0596">Phosphopantetheine</keyword>
<dbReference type="SUPFAM" id="SSF51735">
    <property type="entry name" value="NAD(P)-binding Rossmann-fold domains"/>
    <property type="match status" value="2"/>
</dbReference>
<feature type="region of interest" description="N-terminal hotdog fold" evidence="9">
    <location>
        <begin position="995"/>
        <end position="1122"/>
    </location>
</feature>
<dbReference type="Gene3D" id="3.90.180.10">
    <property type="entry name" value="Medium-chain alcohol dehydrogenases, catalytic domain"/>
    <property type="match status" value="1"/>
</dbReference>
<feature type="compositionally biased region" description="Polar residues" evidence="10">
    <location>
        <begin position="17"/>
        <end position="26"/>
    </location>
</feature>
<dbReference type="PANTHER" id="PTHR43775:SF49">
    <property type="entry name" value="SYNTHASE, PUTATIVE (JCVI)-RELATED"/>
    <property type="match status" value="1"/>
</dbReference>
<feature type="region of interest" description="Disordered" evidence="10">
    <location>
        <begin position="2162"/>
        <end position="2187"/>
    </location>
</feature>
<evidence type="ECO:0000313" key="14">
    <source>
        <dbReference type="EMBL" id="KAH7232134.1"/>
    </source>
</evidence>
<dbReference type="InterPro" id="IPR016039">
    <property type="entry name" value="Thiolase-like"/>
</dbReference>
<dbReference type="InterPro" id="IPR013968">
    <property type="entry name" value="PKS_KR"/>
</dbReference>
<keyword evidence="2" id="KW-0597">Phosphoprotein</keyword>
<dbReference type="Pfam" id="PF13602">
    <property type="entry name" value="ADH_zinc_N_2"/>
    <property type="match status" value="1"/>
</dbReference>
<gene>
    <name evidence="14" type="ORF">B0J15DRAFT_574517</name>
</gene>
<dbReference type="SMART" id="SM00829">
    <property type="entry name" value="PKS_ER"/>
    <property type="match status" value="1"/>
</dbReference>
<keyword evidence="5" id="KW-0521">NADP</keyword>
<keyword evidence="7" id="KW-0511">Multifunctional enzyme</keyword>
<dbReference type="GO" id="GO:1901336">
    <property type="term" value="P:lactone biosynthetic process"/>
    <property type="evidence" value="ECO:0007669"/>
    <property type="project" value="UniProtKB-ARBA"/>
</dbReference>
<dbReference type="Pfam" id="PF08242">
    <property type="entry name" value="Methyltransf_12"/>
    <property type="match status" value="1"/>
</dbReference>
<organism evidence="14 15">
    <name type="scientific">Fusarium solani</name>
    <name type="common">Filamentous fungus</name>
    <dbReference type="NCBI Taxonomy" id="169388"/>
    <lineage>
        <taxon>Eukaryota</taxon>
        <taxon>Fungi</taxon>
        <taxon>Dikarya</taxon>
        <taxon>Ascomycota</taxon>
        <taxon>Pezizomycotina</taxon>
        <taxon>Sordariomycetes</taxon>
        <taxon>Hypocreomycetidae</taxon>
        <taxon>Hypocreales</taxon>
        <taxon>Nectriaceae</taxon>
        <taxon>Fusarium</taxon>
        <taxon>Fusarium solani species complex</taxon>
    </lineage>
</organism>
<dbReference type="Pfam" id="PF22621">
    <property type="entry name" value="CurL-like_PKS_C"/>
    <property type="match status" value="1"/>
</dbReference>
<evidence type="ECO:0000256" key="2">
    <source>
        <dbReference type="ARBA" id="ARBA00022553"/>
    </source>
</evidence>
<dbReference type="PANTHER" id="PTHR43775">
    <property type="entry name" value="FATTY ACID SYNTHASE"/>
    <property type="match status" value="1"/>
</dbReference>
<evidence type="ECO:0000256" key="1">
    <source>
        <dbReference type="ARBA" id="ARBA00022450"/>
    </source>
</evidence>
<dbReference type="PROSITE" id="PS52004">
    <property type="entry name" value="KS3_2"/>
    <property type="match status" value="1"/>
</dbReference>
<dbReference type="SUPFAM" id="SSF53335">
    <property type="entry name" value="S-adenosyl-L-methionine-dependent methyltransferases"/>
    <property type="match status" value="1"/>
</dbReference>
<feature type="region of interest" description="C-terminal hotdog fold" evidence="9">
    <location>
        <begin position="1135"/>
        <end position="1287"/>
    </location>
</feature>
<evidence type="ECO:0000259" key="13">
    <source>
        <dbReference type="PROSITE" id="PS52019"/>
    </source>
</evidence>
<dbReference type="SMART" id="SM00827">
    <property type="entry name" value="PKS_AT"/>
    <property type="match status" value="1"/>
</dbReference>
<evidence type="ECO:0000256" key="3">
    <source>
        <dbReference type="ARBA" id="ARBA00022603"/>
    </source>
</evidence>
<dbReference type="InterPro" id="IPR014030">
    <property type="entry name" value="Ketoacyl_synth_N"/>
</dbReference>
<dbReference type="PROSITE" id="PS00606">
    <property type="entry name" value="KS3_1"/>
    <property type="match status" value="1"/>
</dbReference>
<dbReference type="InterPro" id="IPR014031">
    <property type="entry name" value="Ketoacyl_synth_C"/>
</dbReference>
<dbReference type="CDD" id="cd02440">
    <property type="entry name" value="AdoMet_MTases"/>
    <property type="match status" value="1"/>
</dbReference>
<keyword evidence="8" id="KW-0012">Acyltransferase</keyword>
<dbReference type="Gene3D" id="3.40.47.10">
    <property type="match status" value="1"/>
</dbReference>
<dbReference type="InterPro" id="IPR032821">
    <property type="entry name" value="PKS_assoc"/>
</dbReference>
<dbReference type="Gene3D" id="3.40.50.150">
    <property type="entry name" value="Vaccinia Virus protein VP39"/>
    <property type="match status" value="1"/>
</dbReference>
<dbReference type="SUPFAM" id="SSF47336">
    <property type="entry name" value="ACP-like"/>
    <property type="match status" value="1"/>
</dbReference>
<dbReference type="Gene3D" id="3.30.70.3290">
    <property type="match status" value="1"/>
</dbReference>
<dbReference type="Pfam" id="PF00698">
    <property type="entry name" value="Acyl_transf_1"/>
    <property type="match status" value="1"/>
</dbReference>
<dbReference type="CDD" id="cd00833">
    <property type="entry name" value="PKS"/>
    <property type="match status" value="1"/>
</dbReference>
<evidence type="ECO:0000256" key="10">
    <source>
        <dbReference type="SAM" id="MobiDB-lite"/>
    </source>
</evidence>
<keyword evidence="15" id="KW-1185">Reference proteome</keyword>
<dbReference type="InterPro" id="IPR049551">
    <property type="entry name" value="PKS_DH_C"/>
</dbReference>
<dbReference type="InterPro" id="IPR042104">
    <property type="entry name" value="PKS_dehydratase_sf"/>
</dbReference>
<dbReference type="Gene3D" id="3.40.366.10">
    <property type="entry name" value="Malonyl-Coenzyme A Acyl Carrier Protein, domain 2"/>
    <property type="match status" value="1"/>
</dbReference>
<feature type="compositionally biased region" description="Basic and acidic residues" evidence="10">
    <location>
        <begin position="508"/>
        <end position="517"/>
    </location>
</feature>
<dbReference type="InterPro" id="IPR011032">
    <property type="entry name" value="GroES-like_sf"/>
</dbReference>
<evidence type="ECO:0000256" key="4">
    <source>
        <dbReference type="ARBA" id="ARBA00022679"/>
    </source>
</evidence>
<dbReference type="Pfam" id="PF21089">
    <property type="entry name" value="PKS_DH_N"/>
    <property type="match status" value="1"/>
</dbReference>
<keyword evidence="6" id="KW-0560">Oxidoreductase</keyword>
<feature type="domain" description="Ketosynthase family 3 (KS3)" evidence="12">
    <location>
        <begin position="58"/>
        <end position="477"/>
    </location>
</feature>
<feature type="compositionally biased region" description="Polar residues" evidence="10">
    <location>
        <begin position="489"/>
        <end position="507"/>
    </location>
</feature>
<evidence type="ECO:0000256" key="8">
    <source>
        <dbReference type="ARBA" id="ARBA00023315"/>
    </source>
</evidence>
<dbReference type="SUPFAM" id="SSF55048">
    <property type="entry name" value="Probable ACP-binding domain of malonyl-CoA ACP transacylase"/>
    <property type="match status" value="1"/>
</dbReference>
<dbReference type="InterPro" id="IPR020806">
    <property type="entry name" value="PKS_PP-bd"/>
</dbReference>
<dbReference type="Proteomes" id="UP000736672">
    <property type="component" value="Unassembled WGS sequence"/>
</dbReference>
<evidence type="ECO:0000256" key="7">
    <source>
        <dbReference type="ARBA" id="ARBA00023268"/>
    </source>
</evidence>
<dbReference type="GO" id="GO:0008168">
    <property type="term" value="F:methyltransferase activity"/>
    <property type="evidence" value="ECO:0007669"/>
    <property type="project" value="UniProtKB-KW"/>
</dbReference>
<dbReference type="InterPro" id="IPR016036">
    <property type="entry name" value="Malonyl_transacylase_ACP-bd"/>
</dbReference>
<keyword evidence="4" id="KW-0808">Transferase</keyword>
<feature type="domain" description="Carrier" evidence="11">
    <location>
        <begin position="2490"/>
        <end position="2568"/>
    </location>
</feature>
<dbReference type="Pfam" id="PF02801">
    <property type="entry name" value="Ketoacyl-synt_C"/>
    <property type="match status" value="1"/>
</dbReference>
<dbReference type="PROSITE" id="PS00012">
    <property type="entry name" value="PHOSPHOPANTETHEINE"/>
    <property type="match status" value="1"/>
</dbReference>
<dbReference type="InterPro" id="IPR002328">
    <property type="entry name" value="ADH_Zn_CS"/>
</dbReference>
<dbReference type="GO" id="GO:0006633">
    <property type="term" value="P:fatty acid biosynthetic process"/>
    <property type="evidence" value="ECO:0007669"/>
    <property type="project" value="InterPro"/>
</dbReference>
<dbReference type="InterPro" id="IPR020841">
    <property type="entry name" value="PKS_Beta-ketoAc_synthase_dom"/>
</dbReference>
<dbReference type="InterPro" id="IPR050091">
    <property type="entry name" value="PKS_NRPS_Biosynth_Enz"/>
</dbReference>